<dbReference type="CDD" id="cd07961">
    <property type="entry name" value="Anticodon_Ia_Ile_ABEc"/>
    <property type="match status" value="1"/>
</dbReference>
<evidence type="ECO:0000256" key="4">
    <source>
        <dbReference type="ARBA" id="ARBA00013165"/>
    </source>
</evidence>
<name>A0A6J6EA98_9ZZZZ</name>
<proteinExistence type="inferred from homology"/>
<dbReference type="PANTHER" id="PTHR42780:SF1">
    <property type="entry name" value="ISOLEUCINE--TRNA LIGASE, CYTOPLASMIC"/>
    <property type="match status" value="1"/>
</dbReference>
<evidence type="ECO:0000256" key="12">
    <source>
        <dbReference type="ARBA" id="ARBA00023146"/>
    </source>
</evidence>
<dbReference type="Gene3D" id="1.10.730.10">
    <property type="entry name" value="Isoleucyl-tRNA Synthetase, Domain 1"/>
    <property type="match status" value="1"/>
</dbReference>
<dbReference type="FunFam" id="3.40.50.620:FF:000063">
    <property type="entry name" value="Isoleucine--tRNA ligase"/>
    <property type="match status" value="1"/>
</dbReference>
<evidence type="ECO:0000256" key="7">
    <source>
        <dbReference type="ARBA" id="ARBA00022723"/>
    </source>
</evidence>
<comment type="subcellular location">
    <subcellularLocation>
        <location evidence="2">Cytoplasm</location>
    </subcellularLocation>
</comment>
<evidence type="ECO:0000256" key="6">
    <source>
        <dbReference type="ARBA" id="ARBA00022598"/>
    </source>
</evidence>
<comment type="catalytic activity">
    <reaction evidence="14">
        <text>tRNA(Ile) + L-isoleucine + ATP = L-isoleucyl-tRNA(Ile) + AMP + diphosphate</text>
        <dbReference type="Rhea" id="RHEA:11060"/>
        <dbReference type="Rhea" id="RHEA-COMP:9666"/>
        <dbReference type="Rhea" id="RHEA-COMP:9695"/>
        <dbReference type="ChEBI" id="CHEBI:30616"/>
        <dbReference type="ChEBI" id="CHEBI:33019"/>
        <dbReference type="ChEBI" id="CHEBI:58045"/>
        <dbReference type="ChEBI" id="CHEBI:78442"/>
        <dbReference type="ChEBI" id="CHEBI:78528"/>
        <dbReference type="ChEBI" id="CHEBI:456215"/>
        <dbReference type="EC" id="6.1.1.5"/>
    </reaction>
</comment>
<evidence type="ECO:0000259" key="16">
    <source>
        <dbReference type="Pfam" id="PF08264"/>
    </source>
</evidence>
<evidence type="ECO:0000256" key="9">
    <source>
        <dbReference type="ARBA" id="ARBA00022833"/>
    </source>
</evidence>
<gene>
    <name evidence="17" type="ORF">UFOPK1740_00389</name>
</gene>
<keyword evidence="12" id="KW-0030">Aminoacyl-tRNA synthetase</keyword>
<keyword evidence="8" id="KW-0547">Nucleotide-binding</keyword>
<dbReference type="GO" id="GO:0000049">
    <property type="term" value="F:tRNA binding"/>
    <property type="evidence" value="ECO:0007669"/>
    <property type="project" value="InterPro"/>
</dbReference>
<keyword evidence="9" id="KW-0862">Zinc</keyword>
<dbReference type="GO" id="GO:0005524">
    <property type="term" value="F:ATP binding"/>
    <property type="evidence" value="ECO:0007669"/>
    <property type="project" value="UniProtKB-KW"/>
</dbReference>
<keyword evidence="10" id="KW-0067">ATP-binding</keyword>
<keyword evidence="5" id="KW-0963">Cytoplasm</keyword>
<evidence type="ECO:0000256" key="1">
    <source>
        <dbReference type="ARBA" id="ARBA00001947"/>
    </source>
</evidence>
<dbReference type="InterPro" id="IPR002300">
    <property type="entry name" value="aa-tRNA-synth_Ia"/>
</dbReference>
<dbReference type="PANTHER" id="PTHR42780">
    <property type="entry name" value="SOLEUCYL-TRNA SYNTHETASE"/>
    <property type="match status" value="1"/>
</dbReference>
<dbReference type="GO" id="GO:0005737">
    <property type="term" value="C:cytoplasm"/>
    <property type="evidence" value="ECO:0007669"/>
    <property type="project" value="UniProtKB-SubCell"/>
</dbReference>
<dbReference type="AlphaFoldDB" id="A0A6J6EA98"/>
<keyword evidence="7" id="KW-0479">Metal-binding</keyword>
<organism evidence="17">
    <name type="scientific">freshwater metagenome</name>
    <dbReference type="NCBI Taxonomy" id="449393"/>
    <lineage>
        <taxon>unclassified sequences</taxon>
        <taxon>metagenomes</taxon>
        <taxon>ecological metagenomes</taxon>
    </lineage>
</organism>
<comment type="cofactor">
    <cofactor evidence="1">
        <name>Zn(2+)</name>
        <dbReference type="ChEBI" id="CHEBI:29105"/>
    </cofactor>
</comment>
<dbReference type="InterPro" id="IPR023586">
    <property type="entry name" value="Ile-tRNA-ligase_type2"/>
</dbReference>
<dbReference type="GO" id="GO:0006428">
    <property type="term" value="P:isoleucyl-tRNA aminoacylation"/>
    <property type="evidence" value="ECO:0007669"/>
    <property type="project" value="InterPro"/>
</dbReference>
<dbReference type="SUPFAM" id="SSF52374">
    <property type="entry name" value="Nucleotidylyl transferase"/>
    <property type="match status" value="1"/>
</dbReference>
<comment type="subunit">
    <text evidence="3">Monomer.</text>
</comment>
<dbReference type="CDD" id="cd00818">
    <property type="entry name" value="IleRS_core"/>
    <property type="match status" value="1"/>
</dbReference>
<feature type="domain" description="Aminoacyl-tRNA synthetase class Ia" evidence="15">
    <location>
        <begin position="20"/>
        <end position="628"/>
    </location>
</feature>
<dbReference type="FunFam" id="3.40.50.620:FF:000075">
    <property type="entry name" value="Isoleucine--tRNA ligase"/>
    <property type="match status" value="1"/>
</dbReference>
<dbReference type="SUPFAM" id="SSF50677">
    <property type="entry name" value="ValRS/IleRS/LeuRS editing domain"/>
    <property type="match status" value="1"/>
</dbReference>
<dbReference type="EC" id="6.1.1.5" evidence="4"/>
<dbReference type="InterPro" id="IPR033709">
    <property type="entry name" value="Anticodon_Ile_ABEc"/>
</dbReference>
<keyword evidence="11" id="KW-0648">Protein biosynthesis</keyword>
<dbReference type="SUPFAM" id="SSF47323">
    <property type="entry name" value="Anticodon-binding domain of a subclass of class I aminoacyl-tRNA synthetases"/>
    <property type="match status" value="1"/>
</dbReference>
<keyword evidence="6" id="KW-0436">Ligase</keyword>
<evidence type="ECO:0000256" key="5">
    <source>
        <dbReference type="ARBA" id="ARBA00022490"/>
    </source>
</evidence>
<evidence type="ECO:0000256" key="2">
    <source>
        <dbReference type="ARBA" id="ARBA00004496"/>
    </source>
</evidence>
<dbReference type="InterPro" id="IPR009008">
    <property type="entry name" value="Val/Leu/Ile-tRNA-synth_edit"/>
</dbReference>
<feature type="domain" description="Methionyl/Valyl/Leucyl/Isoleucyl-tRNA synthetase anticodon-binding" evidence="16">
    <location>
        <begin position="685"/>
        <end position="830"/>
    </location>
</feature>
<evidence type="ECO:0000256" key="8">
    <source>
        <dbReference type="ARBA" id="ARBA00022741"/>
    </source>
</evidence>
<dbReference type="EMBL" id="CAEZTU010000010">
    <property type="protein sequence ID" value="CAB4573221.1"/>
    <property type="molecule type" value="Genomic_DNA"/>
</dbReference>
<dbReference type="GO" id="GO:0004822">
    <property type="term" value="F:isoleucine-tRNA ligase activity"/>
    <property type="evidence" value="ECO:0007669"/>
    <property type="project" value="UniProtKB-EC"/>
</dbReference>
<dbReference type="GO" id="GO:0002161">
    <property type="term" value="F:aminoacyl-tRNA deacylase activity"/>
    <property type="evidence" value="ECO:0007669"/>
    <property type="project" value="InterPro"/>
</dbReference>
<evidence type="ECO:0000256" key="11">
    <source>
        <dbReference type="ARBA" id="ARBA00022917"/>
    </source>
</evidence>
<protein>
    <recommendedName>
        <fullName evidence="4">isoleucine--tRNA ligase</fullName>
        <ecNumber evidence="4">6.1.1.5</ecNumber>
    </recommendedName>
</protein>
<dbReference type="Pfam" id="PF19302">
    <property type="entry name" value="DUF5915"/>
    <property type="match status" value="1"/>
</dbReference>
<accession>A0A6J6EA98</accession>
<dbReference type="NCBIfam" id="TIGR00392">
    <property type="entry name" value="ileS"/>
    <property type="match status" value="1"/>
</dbReference>
<evidence type="ECO:0000256" key="10">
    <source>
        <dbReference type="ARBA" id="ARBA00022840"/>
    </source>
</evidence>
<dbReference type="PRINTS" id="PR00984">
    <property type="entry name" value="TRNASYNTHILE"/>
</dbReference>
<comment type="function">
    <text evidence="13">Catalyzes the attachment of isoleucine to tRNA(Ile). As IleRS can inadvertently accommodate and process structurally similar amino acids such as valine, to avoid such errors it has two additional distinct tRNA(Ile)-dependent editing activities. One activity is designated as 'pretransfer' editing and involves the hydrolysis of activated Val-AMP. The other activity is designated 'posttransfer' editing and involves deacylation of mischarged Val-tRNA(Ile).</text>
</comment>
<dbReference type="InterPro" id="IPR013155">
    <property type="entry name" value="M/V/L/I-tRNA-synth_anticd-bd"/>
</dbReference>
<sequence length="1043" mass="119033">MYREVPNRINLPEMEREVIGMWESEQIFHKSLNQRDQSKSWIFYEGPPTANGKPGAHHVEARVFKDVFPRFKAMQGYYVPRYAGWDCHGLPVELAVEKELGFTGKNDIEKFGVAEFNQKCRESVLRNVSDFTSMTSRMGYWVDFDKAYWTMNPSYVESVWWSLKEIHKKGLLVSDYRVSPYCPRCGTGLSDHELSQGYETITDQSIYLRFPVLDGELAKKYKKLSLLVWTTTPWTTISNTAAAVGPDIEYVIAQLEDEHFVIAKDLTGVLGEEIVIKESVKGKDLEGIHYEPPFGKSLFDELSDALHSVVLADYVTTEDGTGIVHQSPAFGAEDLQVCRKYGLPVVNPVQADGHFLPTTPLVAGLFFKKADKEIVKDLKKREILFKELAYEHQYPHCWRCHTPLMYYAQPSWYIRTTQIKDALLSENEKTNWFPNTIKHGRYGDWLNNNIDWALSRNRYWGTPLPIWICEEKHQTAVGSLKELSELSGQDVTKTDPHRPFVDDITIKCPTCNNVAQRVPEVIDCWYDSGAMPFAQLNYPQENQELFKKSYPADFICEAIDQTRGWFYTLMAIGTLVFDQSSYKNVVTLGHILDEKGRKMSKHLGNVLEPIELMDEHGADSVRWFMLASGSPWQARRVGHSAIQEVTRKVLLTYWNTASFLSLYTRLSNYKPGDKVVERNQRPEIDQWLLSLVDDAVLQVTQALENFDTQKAGRVLSDVVDDMSNWYVRRNRRRFWDGEPVALATLHEALRTITLLMAPFVPFITERVWQDMFNTTTDCSLQSVHLGDWPAANKEEIRTDLIENMGLIRRLVELGRGARAEGKVKNRQPLSRALVSAKNWDKVPQDLKDQLAEELNILDVQSLSQTGDLVNVAVKANFRTLGARYAKETPAIAKEITNLDATSLVKDLRDNNKTIIKVSGQDFEITAEDVIITETPREGWSVMSQDGETIALDLEISAELRSLGISREVIRMIQEARKTSGLEVSDRINLEFFTTEAQVLESVKQNIEVIKSEVLALKFEEQKGSGPATTSDEDLKLEIWINKA</sequence>
<dbReference type="InterPro" id="IPR014729">
    <property type="entry name" value="Rossmann-like_a/b/a_fold"/>
</dbReference>
<evidence type="ECO:0000256" key="3">
    <source>
        <dbReference type="ARBA" id="ARBA00011245"/>
    </source>
</evidence>
<dbReference type="Gene3D" id="3.40.50.620">
    <property type="entry name" value="HUPs"/>
    <property type="match status" value="2"/>
</dbReference>
<evidence type="ECO:0000259" key="15">
    <source>
        <dbReference type="Pfam" id="PF00133"/>
    </source>
</evidence>
<evidence type="ECO:0000256" key="14">
    <source>
        <dbReference type="ARBA" id="ARBA00048359"/>
    </source>
</evidence>
<dbReference type="Pfam" id="PF00133">
    <property type="entry name" value="tRNA-synt_1"/>
    <property type="match status" value="1"/>
</dbReference>
<evidence type="ECO:0000313" key="17">
    <source>
        <dbReference type="EMBL" id="CAB4573221.1"/>
    </source>
</evidence>
<dbReference type="GO" id="GO:0046872">
    <property type="term" value="F:metal ion binding"/>
    <property type="evidence" value="ECO:0007669"/>
    <property type="project" value="UniProtKB-KW"/>
</dbReference>
<evidence type="ECO:0000256" key="13">
    <source>
        <dbReference type="ARBA" id="ARBA00025217"/>
    </source>
</evidence>
<reference evidence="17" key="1">
    <citation type="submission" date="2020-05" db="EMBL/GenBank/DDBJ databases">
        <authorList>
            <person name="Chiriac C."/>
            <person name="Salcher M."/>
            <person name="Ghai R."/>
            <person name="Kavagutti S V."/>
        </authorList>
    </citation>
    <scope>NUCLEOTIDE SEQUENCE</scope>
</reference>
<dbReference type="HAMAP" id="MF_02003">
    <property type="entry name" value="Ile_tRNA_synth_type2"/>
    <property type="match status" value="1"/>
</dbReference>
<dbReference type="Pfam" id="PF08264">
    <property type="entry name" value="Anticodon_1"/>
    <property type="match status" value="1"/>
</dbReference>
<dbReference type="InterPro" id="IPR002301">
    <property type="entry name" value="Ile-tRNA-ligase"/>
</dbReference>
<dbReference type="InterPro" id="IPR009080">
    <property type="entry name" value="tRNAsynth_Ia_anticodon-bd"/>
</dbReference>
<dbReference type="Gene3D" id="3.90.740.10">
    <property type="entry name" value="Valyl/Leucyl/Isoleucyl-tRNA synthetase, editing domain"/>
    <property type="match status" value="1"/>
</dbReference>